<evidence type="ECO:0000313" key="2">
    <source>
        <dbReference type="EMBL" id="MDR7208985.1"/>
    </source>
</evidence>
<gene>
    <name evidence="2" type="ORF">J2W48_000915</name>
</gene>
<dbReference type="Proteomes" id="UP001269081">
    <property type="component" value="Unassembled WGS sequence"/>
</dbReference>
<dbReference type="EMBL" id="JAVDWQ010000002">
    <property type="protein sequence ID" value="MDR7208985.1"/>
    <property type="molecule type" value="Genomic_DNA"/>
</dbReference>
<evidence type="ECO:0000313" key="3">
    <source>
        <dbReference type="Proteomes" id="UP001269081"/>
    </source>
</evidence>
<feature type="domain" description="Glycosyltransferase 2-like" evidence="1">
    <location>
        <begin position="8"/>
        <end position="135"/>
    </location>
</feature>
<dbReference type="InterPro" id="IPR029044">
    <property type="entry name" value="Nucleotide-diphossugar_trans"/>
</dbReference>
<keyword evidence="3" id="KW-1185">Reference proteome</keyword>
<name>A0ABU1Y424_9FLAO</name>
<reference evidence="2 3" key="1">
    <citation type="submission" date="2023-07" db="EMBL/GenBank/DDBJ databases">
        <title>Sorghum-associated microbial communities from plants grown in Nebraska, USA.</title>
        <authorList>
            <person name="Schachtman D."/>
        </authorList>
    </citation>
    <scope>NUCLEOTIDE SEQUENCE [LARGE SCALE GENOMIC DNA]</scope>
    <source>
        <strain evidence="2 3">4129</strain>
    </source>
</reference>
<dbReference type="RefSeq" id="WP_310278709.1">
    <property type="nucleotide sequence ID" value="NZ_JAVDWQ010000002.1"/>
</dbReference>
<dbReference type="Pfam" id="PF00535">
    <property type="entry name" value="Glycos_transf_2"/>
    <property type="match status" value="1"/>
</dbReference>
<proteinExistence type="predicted"/>
<sequence>MKLEDIFVIIILYKNNLENSRTIKTLETSLDKKINLFVYDNSSEKQYPEESFSYNKFNVQYFHDPTNVGLSKAYNYALKLAVNNKCSWLLLLDQDTCFTKEYIDAVEMLRVDKLDKKTVAVIPRVKSLTNNQKISPAKIILGGICRPFNYQEGIITSKISGINSGTILKVDYFKSIDGFNANYTLDMLDHWYFKKIFDDGKNIFLLNATINQDLSVLENFEESVSIERYKQMLKAESLFIMEESFISLAVFKLRLFFRILKQRKFRNKEYYKFTLKILLRHRNA</sequence>
<comment type="caution">
    <text evidence="2">The sequence shown here is derived from an EMBL/GenBank/DDBJ whole genome shotgun (WGS) entry which is preliminary data.</text>
</comment>
<accession>A0ABU1Y424</accession>
<dbReference type="SUPFAM" id="SSF53448">
    <property type="entry name" value="Nucleotide-diphospho-sugar transferases"/>
    <property type="match status" value="1"/>
</dbReference>
<protein>
    <submittedName>
        <fullName evidence="2">GT2 family glycosyltransferase</fullName>
    </submittedName>
</protein>
<dbReference type="Gene3D" id="3.90.550.10">
    <property type="entry name" value="Spore Coat Polysaccharide Biosynthesis Protein SpsA, Chain A"/>
    <property type="match status" value="1"/>
</dbReference>
<organism evidence="2 3">
    <name type="scientific">Flavobacterium piscis</name>
    <dbReference type="NCBI Taxonomy" id="1114874"/>
    <lineage>
        <taxon>Bacteria</taxon>
        <taxon>Pseudomonadati</taxon>
        <taxon>Bacteroidota</taxon>
        <taxon>Flavobacteriia</taxon>
        <taxon>Flavobacteriales</taxon>
        <taxon>Flavobacteriaceae</taxon>
        <taxon>Flavobacterium</taxon>
    </lineage>
</organism>
<dbReference type="InterPro" id="IPR001173">
    <property type="entry name" value="Glyco_trans_2-like"/>
</dbReference>
<evidence type="ECO:0000259" key="1">
    <source>
        <dbReference type="Pfam" id="PF00535"/>
    </source>
</evidence>